<dbReference type="RefSeq" id="WP_045928149.1">
    <property type="nucleotide sequence ID" value="NZ_JBHSZS010000025.1"/>
</dbReference>
<evidence type="ECO:0000256" key="3">
    <source>
        <dbReference type="PIRNR" id="PIRNR005751"/>
    </source>
</evidence>
<name>A0A0F4L9D4_9LACO</name>
<dbReference type="InterPro" id="IPR014729">
    <property type="entry name" value="Rossmann-like_a/b/a_fold"/>
</dbReference>
<feature type="domain" description="Citrate lyase ligase C-terminal" evidence="4">
    <location>
        <begin position="151"/>
        <end position="331"/>
    </location>
</feature>
<comment type="catalytic activity">
    <reaction evidence="3">
        <text>holo-[citrate lyase ACP] + acetate + ATP = acetyl-[citrate lyase ACP] + AMP + diphosphate</text>
        <dbReference type="Rhea" id="RHEA:23788"/>
        <dbReference type="Rhea" id="RHEA-COMP:10158"/>
        <dbReference type="Rhea" id="RHEA-COMP:13710"/>
        <dbReference type="ChEBI" id="CHEBI:30089"/>
        <dbReference type="ChEBI" id="CHEBI:30616"/>
        <dbReference type="ChEBI" id="CHEBI:33019"/>
        <dbReference type="ChEBI" id="CHEBI:82683"/>
        <dbReference type="ChEBI" id="CHEBI:137976"/>
        <dbReference type="ChEBI" id="CHEBI:456215"/>
        <dbReference type="EC" id="6.2.1.22"/>
    </reaction>
</comment>
<keyword evidence="5" id="KW-0456">Lyase</keyword>
<evidence type="ECO:0000259" key="4">
    <source>
        <dbReference type="SMART" id="SM00764"/>
    </source>
</evidence>
<evidence type="ECO:0000313" key="6">
    <source>
        <dbReference type="Proteomes" id="UP000033533"/>
    </source>
</evidence>
<organism evidence="5 6">
    <name type="scientific">Lactobacillus kullabergensis</name>
    <dbReference type="NCBI Taxonomy" id="1218493"/>
    <lineage>
        <taxon>Bacteria</taxon>
        <taxon>Bacillati</taxon>
        <taxon>Bacillota</taxon>
        <taxon>Bacilli</taxon>
        <taxon>Lactobacillales</taxon>
        <taxon>Lactobacillaceae</taxon>
        <taxon>Lactobacillus</taxon>
    </lineage>
</organism>
<keyword evidence="3 5" id="KW-0436">Ligase</keyword>
<sequence length="351" mass="39435">MDKTVELFLRLPKTKQRWQNFLVSQGINNFSSREVAVIDHTVGLIDEDGQLVGTGSIAGNVLKYIAVSNDASVQGARFNQIVSALEEYLFSQKIYHSFVFTKAKYSASFSHLNFKELAHTDEAAFLESGTPNIQDFLAKIPRIEDQNHKKVAAIVMNANPFTLGHQALVKLASSENDLVYVFVVATDASLFKTSERMELVKKGTSEYPNVLVISGGDYLVSQSTFPAYFLKSPDELIATQTEIDALIFKNTIAPKLAIKKRYLGTEPFSRTTNFYNQSLKNTLSPKIDVEIVKRFCNNDQIITATRVRQLIKSDELKDISNLVPPTTFDFINKNYQILQERIKKGMNINGN</sequence>
<accession>A0A0F4L9D4</accession>
<dbReference type="OrthoDB" id="9779753at2"/>
<dbReference type="HOGENOM" id="CLU_063190_0_0_9"/>
<evidence type="ECO:0000256" key="2">
    <source>
        <dbReference type="ARBA" id="ARBA00022840"/>
    </source>
</evidence>
<dbReference type="InterPro" id="IPR005216">
    <property type="entry name" value="Citrate_lyase_ligase"/>
</dbReference>
<reference evidence="5 6" key="1">
    <citation type="submission" date="2014-12" db="EMBL/GenBank/DDBJ databases">
        <title>Comparative genomics of the lactic acid bacteria isolated from the honey bee gut.</title>
        <authorList>
            <person name="Ellegaard K.M."/>
            <person name="Tamarit D."/>
            <person name="Javelind E."/>
            <person name="Olofsson T."/>
            <person name="Andersson S.G."/>
            <person name="Vasquez A."/>
        </authorList>
    </citation>
    <scope>NUCLEOTIDE SEQUENCE [LARGE SCALE GENOMIC DNA]</scope>
    <source>
        <strain evidence="5 6">Biut2</strain>
    </source>
</reference>
<dbReference type="GO" id="GO:0016829">
    <property type="term" value="F:lyase activity"/>
    <property type="evidence" value="ECO:0007669"/>
    <property type="project" value="UniProtKB-KW"/>
</dbReference>
<evidence type="ECO:0000313" key="5">
    <source>
        <dbReference type="EMBL" id="KJY55422.1"/>
    </source>
</evidence>
<dbReference type="EC" id="6.2.1.22" evidence="3"/>
<dbReference type="InterPro" id="IPR013166">
    <property type="entry name" value="Citrate_lyase_ligase_C"/>
</dbReference>
<dbReference type="AlphaFoldDB" id="A0A0F4L9D4"/>
<dbReference type="SUPFAM" id="SSF52374">
    <property type="entry name" value="Nucleotidylyl transferase"/>
    <property type="match status" value="1"/>
</dbReference>
<dbReference type="SMART" id="SM00764">
    <property type="entry name" value="Citrate_ly_lig"/>
    <property type="match status" value="1"/>
</dbReference>
<dbReference type="Pfam" id="PF08218">
    <property type="entry name" value="Citrate_ly_lig"/>
    <property type="match status" value="1"/>
</dbReference>
<comment type="caution">
    <text evidence="5">The sequence shown here is derived from an EMBL/GenBank/DDBJ whole genome shotgun (WGS) entry which is preliminary data.</text>
</comment>
<protein>
    <recommendedName>
        <fullName evidence="3">[Citrate [pro-3S]-lyase] ligase</fullName>
        <ecNumber evidence="3">6.2.1.22</ecNumber>
    </recommendedName>
</protein>
<dbReference type="PIRSF" id="PIRSF005751">
    <property type="entry name" value="Acet_citr_lig"/>
    <property type="match status" value="1"/>
</dbReference>
<dbReference type="InterPro" id="IPR004821">
    <property type="entry name" value="Cyt_trans-like"/>
</dbReference>
<dbReference type="PANTHER" id="PTHR40599:SF1">
    <property type="entry name" value="[CITRATE [PRO-3S]-LYASE] LIGASE"/>
    <property type="match status" value="1"/>
</dbReference>
<comment type="function">
    <text evidence="3">Acetylation of prosthetic group (2-(5''-phosphoribosyl)-3'-dephosphocoenzyme-A) of the gamma subunit of citrate lyase.</text>
</comment>
<gene>
    <name evidence="5" type="ORF">JF76_10590</name>
</gene>
<dbReference type="NCBIfam" id="TIGR00124">
    <property type="entry name" value="cit_ly_ligase"/>
    <property type="match status" value="1"/>
</dbReference>
<dbReference type="Gene3D" id="3.40.50.620">
    <property type="entry name" value="HUPs"/>
    <property type="match status" value="1"/>
</dbReference>
<dbReference type="PANTHER" id="PTHR40599">
    <property type="entry name" value="[CITRATE [PRO-3S]-LYASE] LIGASE"/>
    <property type="match status" value="1"/>
</dbReference>
<keyword evidence="1 3" id="KW-0547">Nucleotide-binding</keyword>
<proteinExistence type="predicted"/>
<dbReference type="GO" id="GO:0005524">
    <property type="term" value="F:ATP binding"/>
    <property type="evidence" value="ECO:0007669"/>
    <property type="project" value="UniProtKB-UniRule"/>
</dbReference>
<dbReference type="Proteomes" id="UP000033533">
    <property type="component" value="Unassembled WGS sequence"/>
</dbReference>
<keyword evidence="2 3" id="KW-0067">ATP-binding</keyword>
<dbReference type="PATRIC" id="fig|1218493.3.peg.1110"/>
<dbReference type="EMBL" id="JXBY01000019">
    <property type="protein sequence ID" value="KJY55422.1"/>
    <property type="molecule type" value="Genomic_DNA"/>
</dbReference>
<dbReference type="NCBIfam" id="TIGR00125">
    <property type="entry name" value="cyt_tran_rel"/>
    <property type="match status" value="1"/>
</dbReference>
<dbReference type="GO" id="GO:0008771">
    <property type="term" value="F:[citrate (pro-3S)-lyase] ligase activity"/>
    <property type="evidence" value="ECO:0007669"/>
    <property type="project" value="UniProtKB-EC"/>
</dbReference>
<evidence type="ECO:0000256" key="1">
    <source>
        <dbReference type="ARBA" id="ARBA00022741"/>
    </source>
</evidence>
<dbReference type="STRING" id="1218493.JF76_10590"/>